<dbReference type="Gene3D" id="2.30.110.10">
    <property type="entry name" value="Electron Transport, Fmn-binding Protein, Chain A"/>
    <property type="match status" value="1"/>
</dbReference>
<dbReference type="KEGG" id="naj:B1756_15460"/>
<gene>
    <name evidence="1" type="ORF">B1756_15460</name>
</gene>
<dbReference type="Pfam" id="PF12900">
    <property type="entry name" value="Pyridox_ox_2"/>
    <property type="match status" value="1"/>
</dbReference>
<dbReference type="SUPFAM" id="SSF50475">
    <property type="entry name" value="FMN-binding split barrel"/>
    <property type="match status" value="1"/>
</dbReference>
<evidence type="ECO:0000313" key="2">
    <source>
        <dbReference type="Proteomes" id="UP000250088"/>
    </source>
</evidence>
<accession>A0A2Z2HWX5</accession>
<proteinExistence type="predicted"/>
<reference evidence="2" key="1">
    <citation type="submission" date="2017-02" db="EMBL/GenBank/DDBJ databases">
        <title>Natronthermophilus aegyptiacus gen. nov.,sp. nov., an aerobic, extremely halophilic alkalithermophilic archaeon isolated from the athalassohaline Wadi An Natrun, Egypt.</title>
        <authorList>
            <person name="Zhao B."/>
        </authorList>
    </citation>
    <scope>NUCLEOTIDE SEQUENCE [LARGE SCALE GENOMIC DNA]</scope>
    <source>
        <strain evidence="2">JW/NM-HA 15</strain>
    </source>
</reference>
<dbReference type="InterPro" id="IPR024747">
    <property type="entry name" value="Pyridox_Oxase-rel"/>
</dbReference>
<organism evidence="1 2">
    <name type="scientific">Natrarchaeobaculum aegyptiacum</name>
    <dbReference type="NCBI Taxonomy" id="745377"/>
    <lineage>
        <taxon>Archaea</taxon>
        <taxon>Methanobacteriati</taxon>
        <taxon>Methanobacteriota</taxon>
        <taxon>Stenosarchaea group</taxon>
        <taxon>Halobacteria</taxon>
        <taxon>Halobacteriales</taxon>
        <taxon>Natrialbaceae</taxon>
        <taxon>Natrarchaeobaculum</taxon>
    </lineage>
</organism>
<dbReference type="AlphaFoldDB" id="A0A2Z2HWX5"/>
<evidence type="ECO:0008006" key="3">
    <source>
        <dbReference type="Google" id="ProtNLM"/>
    </source>
</evidence>
<evidence type="ECO:0000313" key="1">
    <source>
        <dbReference type="EMBL" id="ARS91879.1"/>
    </source>
</evidence>
<name>A0A2Z2HWX5_9EURY</name>
<dbReference type="EMBL" id="CP019893">
    <property type="protein sequence ID" value="ARS91879.1"/>
    <property type="molecule type" value="Genomic_DNA"/>
</dbReference>
<sequence length="139" mass="15610">MADEEIETLLYERGVGVLSLARSGHAYGIPVSYGYDATGDRFLLDLGFAPESKKRSYLETTEQASLTIFEWHSPTDWQSIVATGDVDPIEEFDRTLEELYHASARDVDVAVFGHLPEDLEHQWYELSVQTLTGRSSASH</sequence>
<protein>
    <recommendedName>
        <fullName evidence="3">Pyridoxamine 5'-phosphate oxidase</fullName>
    </recommendedName>
</protein>
<dbReference type="InterPro" id="IPR012349">
    <property type="entry name" value="Split_barrel_FMN-bd"/>
</dbReference>
<dbReference type="Proteomes" id="UP000250088">
    <property type="component" value="Chromosome"/>
</dbReference>
<keyword evidence="2" id="KW-1185">Reference proteome</keyword>